<gene>
    <name evidence="2" type="ORF">H9623_00185</name>
</gene>
<dbReference type="InterPro" id="IPR023214">
    <property type="entry name" value="HAD_sf"/>
</dbReference>
<dbReference type="Pfam" id="PF13419">
    <property type="entry name" value="HAD_2"/>
    <property type="match status" value="1"/>
</dbReference>
<keyword evidence="2" id="KW-0378">Hydrolase</keyword>
<dbReference type="EMBL" id="JACSPN010000001">
    <property type="protein sequence ID" value="MBE7698725.1"/>
    <property type="molecule type" value="Genomic_DNA"/>
</dbReference>
<dbReference type="GO" id="GO:0008967">
    <property type="term" value="F:phosphoglycolate phosphatase activity"/>
    <property type="evidence" value="ECO:0007669"/>
    <property type="project" value="TreeGrafter"/>
</dbReference>
<feature type="compositionally biased region" description="Low complexity" evidence="1">
    <location>
        <begin position="292"/>
        <end position="301"/>
    </location>
</feature>
<dbReference type="PANTHER" id="PTHR43434">
    <property type="entry name" value="PHOSPHOGLYCOLATE PHOSPHATASE"/>
    <property type="match status" value="1"/>
</dbReference>
<dbReference type="InterPro" id="IPR006439">
    <property type="entry name" value="HAD-SF_hydro_IA"/>
</dbReference>
<evidence type="ECO:0000256" key="1">
    <source>
        <dbReference type="SAM" id="MobiDB-lite"/>
    </source>
</evidence>
<evidence type="ECO:0000313" key="3">
    <source>
        <dbReference type="Proteomes" id="UP000822993"/>
    </source>
</evidence>
<dbReference type="GO" id="GO:0006281">
    <property type="term" value="P:DNA repair"/>
    <property type="evidence" value="ECO:0007669"/>
    <property type="project" value="TreeGrafter"/>
</dbReference>
<dbReference type="PANTHER" id="PTHR43434:SF1">
    <property type="entry name" value="PHOSPHOGLYCOLATE PHOSPHATASE"/>
    <property type="match status" value="1"/>
</dbReference>
<name>A0A9D5YX19_9CELL</name>
<dbReference type="GO" id="GO:0005829">
    <property type="term" value="C:cytosol"/>
    <property type="evidence" value="ECO:0007669"/>
    <property type="project" value="TreeGrafter"/>
</dbReference>
<sequence length="582" mass="60898">MPTLPTVEVGGTDRRPSPGLGVRPDALLLDFGGVIFQTTKRPEGYGELAAHLSEVLGRAGHRRSPESLEPVLRGGVKALKDWKNASSRRLAPLELDHRTIWHDFLASPLPPAEREVLAGSAGTLLARLTATLSEHSVRPGIPELLATATELGVTVGIVSNAHSGRAHRTLLAAHGLDEAFGVQVYSDEVGLRKPHPGIITMAARALGTTPGRTWYVGDTLDRDVVAGRRAGVGAVILTRHHSDVPPYPVTDTADAVLDTPEGIGDLLRASVPVAPTSTLDAAGATGAETRTPSARPAVPAPAGRPSALLLDHGGVVVTSVPDDAARLAFGRHLSQRLAVAGYTLSPEEAVEAVAGARVRHRAWKDRHEGAPAAGTPADPAAGFVEDVEEIDATTFWVELVGPALAHLGDGIEDWLRAEAYALILEYARSKSLPTLRPGVRDVLEAARAGGVPVAIVSNTVCGRAVREELEAFGIDHLVGVHVYSDELGHRKPDPVTARTALTALDADPRSAWFVGDKPHRDVLAARGAGVGTVVLVRGGSSSDATLDAADGALRPDHVIAEVGDLLTLWAPAVPAAPARHGR</sequence>
<dbReference type="InterPro" id="IPR041492">
    <property type="entry name" value="HAD_2"/>
</dbReference>
<dbReference type="Gene3D" id="3.40.50.1000">
    <property type="entry name" value="HAD superfamily/HAD-like"/>
    <property type="match status" value="2"/>
</dbReference>
<accession>A0A9D5YX19</accession>
<dbReference type="NCBIfam" id="TIGR01549">
    <property type="entry name" value="HAD-SF-IA-v1"/>
    <property type="match status" value="1"/>
</dbReference>
<protein>
    <submittedName>
        <fullName evidence="2">HAD-IA family hydrolase</fullName>
    </submittedName>
</protein>
<dbReference type="AlphaFoldDB" id="A0A9D5YX19"/>
<dbReference type="InterPro" id="IPR050155">
    <property type="entry name" value="HAD-like_hydrolase_sf"/>
</dbReference>
<comment type="caution">
    <text evidence="2">The sequence shown here is derived from an EMBL/GenBank/DDBJ whole genome shotgun (WGS) entry which is preliminary data.</text>
</comment>
<keyword evidence="3" id="KW-1185">Reference proteome</keyword>
<dbReference type="SUPFAM" id="SSF56784">
    <property type="entry name" value="HAD-like"/>
    <property type="match status" value="2"/>
</dbReference>
<feature type="region of interest" description="Disordered" evidence="1">
    <location>
        <begin position="281"/>
        <end position="301"/>
    </location>
</feature>
<organism evidence="2 3">
    <name type="scientific">Oerskovia douganii</name>
    <dbReference type="NCBI Taxonomy" id="2762210"/>
    <lineage>
        <taxon>Bacteria</taxon>
        <taxon>Bacillati</taxon>
        <taxon>Actinomycetota</taxon>
        <taxon>Actinomycetes</taxon>
        <taxon>Micrococcales</taxon>
        <taxon>Cellulomonadaceae</taxon>
        <taxon>Oerskovia</taxon>
    </lineage>
</organism>
<reference evidence="2 3" key="1">
    <citation type="submission" date="2020-08" db="EMBL/GenBank/DDBJ databases">
        <title>A Genomic Blueprint of the Chicken Gut Microbiome.</title>
        <authorList>
            <person name="Gilroy R."/>
            <person name="Ravi A."/>
            <person name="Getino M."/>
            <person name="Pursley I."/>
            <person name="Horton D.L."/>
            <person name="Alikhan N.-F."/>
            <person name="Baker D."/>
            <person name="Gharbi K."/>
            <person name="Hall N."/>
            <person name="Watson M."/>
            <person name="Adriaenssens E.M."/>
            <person name="Foster-Nyarko E."/>
            <person name="Jarju S."/>
            <person name="Secka A."/>
            <person name="Antonio M."/>
            <person name="Oren A."/>
            <person name="Chaudhuri R."/>
            <person name="La Ragione R.M."/>
            <person name="Hildebrand F."/>
            <person name="Pallen M.J."/>
        </authorList>
    </citation>
    <scope>NUCLEOTIDE SEQUENCE [LARGE SCALE GENOMIC DNA]</scope>
    <source>
        <strain evidence="2 3">Sa1BUA8</strain>
    </source>
</reference>
<evidence type="ECO:0000313" key="2">
    <source>
        <dbReference type="EMBL" id="MBE7698725.1"/>
    </source>
</evidence>
<dbReference type="Pfam" id="PF00702">
    <property type="entry name" value="Hydrolase"/>
    <property type="match status" value="1"/>
</dbReference>
<proteinExistence type="predicted"/>
<dbReference type="Proteomes" id="UP000822993">
    <property type="component" value="Unassembled WGS sequence"/>
</dbReference>
<dbReference type="InterPro" id="IPR036412">
    <property type="entry name" value="HAD-like_sf"/>
</dbReference>